<comment type="caution">
    <text evidence="3">The sequence shown here is derived from an EMBL/GenBank/DDBJ whole genome shotgun (WGS) entry which is preliminary data.</text>
</comment>
<organism evidence="3 4">
    <name type="scientific">Abeliophyllum distichum</name>
    <dbReference type="NCBI Taxonomy" id="126358"/>
    <lineage>
        <taxon>Eukaryota</taxon>
        <taxon>Viridiplantae</taxon>
        <taxon>Streptophyta</taxon>
        <taxon>Embryophyta</taxon>
        <taxon>Tracheophyta</taxon>
        <taxon>Spermatophyta</taxon>
        <taxon>Magnoliopsida</taxon>
        <taxon>eudicotyledons</taxon>
        <taxon>Gunneridae</taxon>
        <taxon>Pentapetalae</taxon>
        <taxon>asterids</taxon>
        <taxon>lamiids</taxon>
        <taxon>Lamiales</taxon>
        <taxon>Oleaceae</taxon>
        <taxon>Forsythieae</taxon>
        <taxon>Abeliophyllum</taxon>
    </lineage>
</organism>
<protein>
    <submittedName>
        <fullName evidence="3">Cysteine-rich RLK (RECEPTOR-like protein kinase) 8</fullName>
    </submittedName>
</protein>
<dbReference type="SUPFAM" id="SSF56672">
    <property type="entry name" value="DNA/RNA polymerases"/>
    <property type="match status" value="1"/>
</dbReference>
<accession>A0ABD1SC68</accession>
<feature type="domain" description="Reverse transcriptase Ty1/copia-type" evidence="2">
    <location>
        <begin position="72"/>
        <end position="269"/>
    </location>
</feature>
<dbReference type="InterPro" id="IPR013103">
    <property type="entry name" value="RVT_2"/>
</dbReference>
<sequence length="269" mass="30850">MRKTLNPIDEPAHESSGGNEVVVENDEVIDDEVSQQPDLQPESSECQAGIKIWVDMPAIEEATDKIQHPMITRSKARIMKPRTYIDAANSQGSNYEEPVDFDEALKNEKWCKAMKEEYDALVDINNAFLNGKLEETVYIRQPQGFIDKSEPSFVCRLNKAIYGLKQAPRAWHDTLKETLLQWDLKQSKADNSVLYQIAQTHTIYLLVYVDDIILTESCKTTVQKWIDKLNASFTLNDMGTLKKFLGIEFYRDEIGLHLSQRKYATNVLK</sequence>
<evidence type="ECO:0000313" key="4">
    <source>
        <dbReference type="Proteomes" id="UP001604336"/>
    </source>
</evidence>
<evidence type="ECO:0000259" key="2">
    <source>
        <dbReference type="Pfam" id="PF07727"/>
    </source>
</evidence>
<dbReference type="InterPro" id="IPR043502">
    <property type="entry name" value="DNA/RNA_pol_sf"/>
</dbReference>
<dbReference type="Pfam" id="PF07727">
    <property type="entry name" value="RVT_2"/>
    <property type="match status" value="1"/>
</dbReference>
<dbReference type="AlphaFoldDB" id="A0ABD1SC68"/>
<gene>
    <name evidence="3" type="ORF">Adt_23745</name>
</gene>
<feature type="region of interest" description="Disordered" evidence="1">
    <location>
        <begin position="1"/>
        <end position="21"/>
    </location>
</feature>
<evidence type="ECO:0000256" key="1">
    <source>
        <dbReference type="SAM" id="MobiDB-lite"/>
    </source>
</evidence>
<proteinExistence type="predicted"/>
<reference evidence="4" key="1">
    <citation type="submission" date="2024-07" db="EMBL/GenBank/DDBJ databases">
        <title>Two chromosome-level genome assemblies of Korean endemic species Abeliophyllum distichum and Forsythia ovata (Oleaceae).</title>
        <authorList>
            <person name="Jang H."/>
        </authorList>
    </citation>
    <scope>NUCLEOTIDE SEQUENCE [LARGE SCALE GENOMIC DNA]</scope>
</reference>
<dbReference type="EMBL" id="JBFOLK010000007">
    <property type="protein sequence ID" value="KAL2498195.1"/>
    <property type="molecule type" value="Genomic_DNA"/>
</dbReference>
<dbReference type="Proteomes" id="UP001604336">
    <property type="component" value="Unassembled WGS sequence"/>
</dbReference>
<keyword evidence="4" id="KW-1185">Reference proteome</keyword>
<evidence type="ECO:0000313" key="3">
    <source>
        <dbReference type="EMBL" id="KAL2498195.1"/>
    </source>
</evidence>
<name>A0ABD1SC68_9LAMI</name>